<accession>D4GM28</accession>
<sequence length="203" mass="23681">MQRRFIVKASVLSLFYHSLPREPGKCDKVAKLSTGTERKKENKMNKVAQEYHESLAVLTERLRHGDRDLDTLVEDRRSHLRAHSDLTPDEIDRALASVRRDLAEFGRNYAEAEEPVADSVFMRVIRESIWKELADITDKSQLEWREVFQDLQHHGVYQSGEVVGLGNLVCEKCHFTRAIYTPETLSRCPECHHDQFYRQPFEP</sequence>
<dbReference type="InterPro" id="IPR009912">
    <property type="entry name" value="DUF1451"/>
</dbReference>
<gene>
    <name evidence="1" type="primary">ybeL</name>
    <name evidence="1" type="ordered locus">PANA_1131</name>
</gene>
<organism evidence="1 2">
    <name type="scientific">Pantoea ananatis (strain LMG 20103)</name>
    <dbReference type="NCBI Taxonomy" id="706191"/>
    <lineage>
        <taxon>Bacteria</taxon>
        <taxon>Pseudomonadati</taxon>
        <taxon>Pseudomonadota</taxon>
        <taxon>Gammaproteobacteria</taxon>
        <taxon>Enterobacterales</taxon>
        <taxon>Erwiniaceae</taxon>
        <taxon>Pantoea</taxon>
    </lineage>
</organism>
<dbReference type="Pfam" id="PF07295">
    <property type="entry name" value="DUF1451"/>
    <property type="match status" value="1"/>
</dbReference>
<keyword evidence="2" id="KW-1185">Reference proteome</keyword>
<name>D4GM28_PANAM</name>
<proteinExistence type="predicted"/>
<dbReference type="HOGENOM" id="CLU_101353_1_0_6"/>
<protein>
    <submittedName>
        <fullName evidence="1">YbeL</fullName>
    </submittedName>
</protein>
<dbReference type="AlphaFoldDB" id="D4GM28"/>
<evidence type="ECO:0000313" key="1">
    <source>
        <dbReference type="EMBL" id="ADD76298.1"/>
    </source>
</evidence>
<dbReference type="Proteomes" id="UP000001702">
    <property type="component" value="Chromosome"/>
</dbReference>
<dbReference type="STRING" id="706191.PANA_1131"/>
<dbReference type="KEGG" id="pam:PANA_1131"/>
<reference evidence="1 2" key="1">
    <citation type="journal article" date="2010" name="J. Bacteriol.">
        <title>Genome sequence of Pantoea ananatis LMG20103, the causative agent of Eucalyptus blight and dieback.</title>
        <authorList>
            <person name="De Maayer P."/>
            <person name="Chan W.Y."/>
            <person name="Venter S.N."/>
            <person name="Toth I.K."/>
            <person name="Birch P.R."/>
            <person name="Joubert F."/>
            <person name="Coutinho T.A."/>
        </authorList>
    </citation>
    <scope>NUCLEOTIDE SEQUENCE [LARGE SCALE GENOMIC DNA]</scope>
    <source>
        <strain evidence="1 2">LMG 20103</strain>
    </source>
</reference>
<dbReference type="NCBIfam" id="NF008261">
    <property type="entry name" value="PRK11032.1"/>
    <property type="match status" value="1"/>
</dbReference>
<dbReference type="EMBL" id="CP001875">
    <property type="protein sequence ID" value="ADD76298.1"/>
    <property type="molecule type" value="Genomic_DNA"/>
</dbReference>
<dbReference type="eggNOG" id="COG2888">
    <property type="taxonomic scope" value="Bacteria"/>
</dbReference>
<evidence type="ECO:0000313" key="2">
    <source>
        <dbReference type="Proteomes" id="UP000001702"/>
    </source>
</evidence>